<dbReference type="Proteomes" id="UP001642502">
    <property type="component" value="Unassembled WGS sequence"/>
</dbReference>
<sequence>MVRSALEANSEMAVAHEQSMEMVVRSTDSQLGHLSSALQSAIASTVALEQKIEYSQLQAANLATQQKSLDEGMVQLASITQSFMTNMSDHTRLLNQANNLTNGMLDTLAATAAATSTIQNALAGYGERAKWWPLVVCPMVSLVMGSYGLSPSVVRNIGLLTLGEMVGVMVSSYSHFRGVAAALFSFSGPASNATAI</sequence>
<evidence type="ECO:0000313" key="2">
    <source>
        <dbReference type="Proteomes" id="UP001642502"/>
    </source>
</evidence>
<gene>
    <name evidence="1" type="ORF">SEPCBS119000_003992</name>
</gene>
<evidence type="ECO:0000313" key="1">
    <source>
        <dbReference type="EMBL" id="CAK7270251.1"/>
    </source>
</evidence>
<organism evidence="1 2">
    <name type="scientific">Sporothrix epigloea</name>
    <dbReference type="NCBI Taxonomy" id="1892477"/>
    <lineage>
        <taxon>Eukaryota</taxon>
        <taxon>Fungi</taxon>
        <taxon>Dikarya</taxon>
        <taxon>Ascomycota</taxon>
        <taxon>Pezizomycotina</taxon>
        <taxon>Sordariomycetes</taxon>
        <taxon>Sordariomycetidae</taxon>
        <taxon>Ophiostomatales</taxon>
        <taxon>Ophiostomataceae</taxon>
        <taxon>Sporothrix</taxon>
    </lineage>
</organism>
<proteinExistence type="predicted"/>
<reference evidence="1 2" key="1">
    <citation type="submission" date="2024-01" db="EMBL/GenBank/DDBJ databases">
        <authorList>
            <person name="Allen C."/>
            <person name="Tagirdzhanova G."/>
        </authorList>
    </citation>
    <scope>NUCLEOTIDE SEQUENCE [LARGE SCALE GENOMIC DNA]</scope>
    <source>
        <strain evidence="1 2">CBS 119000</strain>
    </source>
</reference>
<protein>
    <submittedName>
        <fullName evidence="1">Uncharacterized protein</fullName>
    </submittedName>
</protein>
<comment type="caution">
    <text evidence="1">The sequence shown here is derived from an EMBL/GenBank/DDBJ whole genome shotgun (WGS) entry which is preliminary data.</text>
</comment>
<keyword evidence="2" id="KW-1185">Reference proteome</keyword>
<name>A0ABP0DRS2_9PEZI</name>
<dbReference type="EMBL" id="CAWUON010000056">
    <property type="protein sequence ID" value="CAK7270251.1"/>
    <property type="molecule type" value="Genomic_DNA"/>
</dbReference>
<accession>A0ABP0DRS2</accession>